<keyword evidence="2" id="KW-1185">Reference proteome</keyword>
<feature type="region of interest" description="Disordered" evidence="1">
    <location>
        <begin position="1"/>
        <end position="32"/>
    </location>
</feature>
<dbReference type="GeneID" id="104954136"/>
<feature type="compositionally biased region" description="Polar residues" evidence="1">
    <location>
        <begin position="22"/>
        <end position="31"/>
    </location>
</feature>
<gene>
    <name evidence="3" type="primary">LOC104954136</name>
</gene>
<evidence type="ECO:0000313" key="2">
    <source>
        <dbReference type="Proteomes" id="UP000504611"/>
    </source>
</evidence>
<evidence type="ECO:0000256" key="1">
    <source>
        <dbReference type="SAM" id="MobiDB-lite"/>
    </source>
</evidence>
<dbReference type="OrthoDB" id="8186989at2759"/>
<proteinExistence type="predicted"/>
<evidence type="ECO:0000313" key="3">
    <source>
        <dbReference type="RefSeq" id="XP_010779512.1"/>
    </source>
</evidence>
<organism evidence="2 3">
    <name type="scientific">Notothenia coriiceps</name>
    <name type="common">black rockcod</name>
    <dbReference type="NCBI Taxonomy" id="8208"/>
    <lineage>
        <taxon>Eukaryota</taxon>
        <taxon>Metazoa</taxon>
        <taxon>Chordata</taxon>
        <taxon>Craniata</taxon>
        <taxon>Vertebrata</taxon>
        <taxon>Euteleostomi</taxon>
        <taxon>Actinopterygii</taxon>
        <taxon>Neopterygii</taxon>
        <taxon>Teleostei</taxon>
        <taxon>Neoteleostei</taxon>
        <taxon>Acanthomorphata</taxon>
        <taxon>Eupercaria</taxon>
        <taxon>Perciformes</taxon>
        <taxon>Notothenioidei</taxon>
        <taxon>Nototheniidae</taxon>
        <taxon>Notothenia</taxon>
    </lineage>
</organism>
<accession>A0A6I9NTP7</accession>
<dbReference type="AlphaFoldDB" id="A0A6I9NTP7"/>
<name>A0A6I9NTP7_9TELE</name>
<feature type="region of interest" description="Disordered" evidence="1">
    <location>
        <begin position="80"/>
        <end position="110"/>
    </location>
</feature>
<protein>
    <submittedName>
        <fullName evidence="3">Transcriptional repressor p66 alpha-like isoform X2</fullName>
    </submittedName>
</protein>
<sequence length="110" mass="12219">MKAEKLVSHQLKQAHARASSMHHLQQASRGSNMVYHHSIKQSSQGQLSHGVSSLGLRGVPHSFSSSSQLQSAVAAAALVSRPGKHASPPLCPEFKGEQQWNRRRQEYQRW</sequence>
<reference evidence="3" key="1">
    <citation type="submission" date="2025-08" db="UniProtKB">
        <authorList>
            <consortium name="RefSeq"/>
        </authorList>
    </citation>
    <scope>IDENTIFICATION</scope>
    <source>
        <tissue evidence="3">Muscle</tissue>
    </source>
</reference>
<dbReference type="Proteomes" id="UP000504611">
    <property type="component" value="Unplaced"/>
</dbReference>
<dbReference type="RefSeq" id="XP_010779512.1">
    <property type="nucleotide sequence ID" value="XM_010781210.1"/>
</dbReference>